<dbReference type="RefSeq" id="XP_041152862.1">
    <property type="nucleotide sequence ID" value="XM_041303309.1"/>
</dbReference>
<comment type="caution">
    <text evidence="5">The sequence shown here is derived from an EMBL/GenBank/DDBJ whole genome shotgun (WGS) entry which is preliminary data.</text>
</comment>
<dbReference type="PANTHER" id="PTHR19879:SF9">
    <property type="entry name" value="TRANSCRIPTION INITIATION FACTOR TFIID SUBUNIT 5"/>
    <property type="match status" value="1"/>
</dbReference>
<dbReference type="GeneID" id="64597073"/>
<dbReference type="PANTHER" id="PTHR19879">
    <property type="entry name" value="TRANSCRIPTION INITIATION FACTOR TFIID"/>
    <property type="match status" value="1"/>
</dbReference>
<accession>A0A9P7AAD9</accession>
<gene>
    <name evidence="5" type="ORF">HD556DRAFT_138354</name>
</gene>
<dbReference type="InterPro" id="IPR001680">
    <property type="entry name" value="WD40_rpt"/>
</dbReference>
<dbReference type="Proteomes" id="UP000719766">
    <property type="component" value="Unassembled WGS sequence"/>
</dbReference>
<dbReference type="PROSITE" id="PS50294">
    <property type="entry name" value="WD_REPEATS_REGION"/>
    <property type="match status" value="1"/>
</dbReference>
<evidence type="ECO:0000313" key="6">
    <source>
        <dbReference type="Proteomes" id="UP000719766"/>
    </source>
</evidence>
<dbReference type="Gene3D" id="2.130.10.10">
    <property type="entry name" value="YVTN repeat-like/Quinoprotein amine dehydrogenase"/>
    <property type="match status" value="1"/>
</dbReference>
<feature type="repeat" description="WD" evidence="3">
    <location>
        <begin position="66"/>
        <end position="101"/>
    </location>
</feature>
<dbReference type="AlphaFoldDB" id="A0A9P7AAD9"/>
<dbReference type="EMBL" id="JABBWE010000112">
    <property type="protein sequence ID" value="KAG1785379.1"/>
    <property type="molecule type" value="Genomic_DNA"/>
</dbReference>
<evidence type="ECO:0000256" key="1">
    <source>
        <dbReference type="ARBA" id="ARBA00022574"/>
    </source>
</evidence>
<feature type="region of interest" description="Disordered" evidence="4">
    <location>
        <begin position="179"/>
        <end position="227"/>
    </location>
</feature>
<feature type="compositionally biased region" description="Polar residues" evidence="4">
    <location>
        <begin position="261"/>
        <end position="271"/>
    </location>
</feature>
<dbReference type="SMART" id="SM00320">
    <property type="entry name" value="WD40"/>
    <property type="match status" value="3"/>
</dbReference>
<evidence type="ECO:0000313" key="5">
    <source>
        <dbReference type="EMBL" id="KAG1785379.1"/>
    </source>
</evidence>
<evidence type="ECO:0000256" key="3">
    <source>
        <dbReference type="PROSITE-ProRule" id="PRU00221"/>
    </source>
</evidence>
<proteinExistence type="predicted"/>
<protein>
    <submittedName>
        <fullName evidence="5">WD40-repeat-containing domain protein</fullName>
    </submittedName>
</protein>
<dbReference type="SUPFAM" id="SSF50978">
    <property type="entry name" value="WD40 repeat-like"/>
    <property type="match status" value="1"/>
</dbReference>
<dbReference type="OrthoDB" id="2687488at2759"/>
<evidence type="ECO:0000256" key="2">
    <source>
        <dbReference type="ARBA" id="ARBA00022737"/>
    </source>
</evidence>
<dbReference type="InterPro" id="IPR015943">
    <property type="entry name" value="WD40/YVTN_repeat-like_dom_sf"/>
</dbReference>
<dbReference type="InterPro" id="IPR019775">
    <property type="entry name" value="WD40_repeat_CS"/>
</dbReference>
<sequence>MIATGGYEEGIKIWDAKTGELLSMIEPGQMVWSLTWSSDEKKLIAGLIHGSIWIFDTATWQQTAVLEGHRSVVYSITLFPNDRLLASTSWDKTARLWNLDTNLEIGPPLQHENFVTCVAFSADGKLLSTAGWMDENAYIWNIQDILKTAGLEDILFIPDVSANLTLTRYLIPNGRQAQKSELNNKLSDANATRRPPIRPAPRQVLPGFFDNVQDGSPSSTTRRRVHPDPFLHRLRNAFAPSWVSRPRALLPRLPSLFHRSPPNTDEPNEPQQHPRGPGTSSRRSPPVIDVPALDDKKALYVARRPERASDKAKRVDNSKWWARVVLFLCCASPSNDDGH</sequence>
<feature type="region of interest" description="Disordered" evidence="4">
    <location>
        <begin position="253"/>
        <end position="291"/>
    </location>
</feature>
<dbReference type="Pfam" id="PF00400">
    <property type="entry name" value="WD40"/>
    <property type="match status" value="2"/>
</dbReference>
<feature type="compositionally biased region" description="Polar residues" evidence="4">
    <location>
        <begin position="179"/>
        <end position="190"/>
    </location>
</feature>
<dbReference type="PROSITE" id="PS00678">
    <property type="entry name" value="WD_REPEATS_1"/>
    <property type="match status" value="1"/>
</dbReference>
<dbReference type="InterPro" id="IPR036322">
    <property type="entry name" value="WD40_repeat_dom_sf"/>
</dbReference>
<evidence type="ECO:0000256" key="4">
    <source>
        <dbReference type="SAM" id="MobiDB-lite"/>
    </source>
</evidence>
<dbReference type="PROSITE" id="PS50082">
    <property type="entry name" value="WD_REPEATS_2"/>
    <property type="match status" value="2"/>
</dbReference>
<feature type="repeat" description="WD" evidence="3">
    <location>
        <begin position="1"/>
        <end position="24"/>
    </location>
</feature>
<keyword evidence="6" id="KW-1185">Reference proteome</keyword>
<name>A0A9P7AAD9_9AGAM</name>
<organism evidence="5 6">
    <name type="scientific">Suillus plorans</name>
    <dbReference type="NCBI Taxonomy" id="116603"/>
    <lineage>
        <taxon>Eukaryota</taxon>
        <taxon>Fungi</taxon>
        <taxon>Dikarya</taxon>
        <taxon>Basidiomycota</taxon>
        <taxon>Agaricomycotina</taxon>
        <taxon>Agaricomycetes</taxon>
        <taxon>Agaricomycetidae</taxon>
        <taxon>Boletales</taxon>
        <taxon>Suillineae</taxon>
        <taxon>Suillaceae</taxon>
        <taxon>Suillus</taxon>
    </lineage>
</organism>
<keyword evidence="1 3" id="KW-0853">WD repeat</keyword>
<reference evidence="5" key="1">
    <citation type="journal article" date="2020" name="New Phytol.">
        <title>Comparative genomics reveals dynamic genome evolution in host specialist ectomycorrhizal fungi.</title>
        <authorList>
            <person name="Lofgren L.A."/>
            <person name="Nguyen N.H."/>
            <person name="Vilgalys R."/>
            <person name="Ruytinx J."/>
            <person name="Liao H.L."/>
            <person name="Branco S."/>
            <person name="Kuo A."/>
            <person name="LaButti K."/>
            <person name="Lipzen A."/>
            <person name="Andreopoulos W."/>
            <person name="Pangilinan J."/>
            <person name="Riley R."/>
            <person name="Hundley H."/>
            <person name="Na H."/>
            <person name="Barry K."/>
            <person name="Grigoriev I.V."/>
            <person name="Stajich J.E."/>
            <person name="Kennedy P.G."/>
        </authorList>
    </citation>
    <scope>NUCLEOTIDE SEQUENCE</scope>
    <source>
        <strain evidence="5">S12</strain>
    </source>
</reference>
<keyword evidence="2" id="KW-0677">Repeat</keyword>